<dbReference type="PANTHER" id="PTHR10380:SF218">
    <property type="entry name" value="ADULT CUTICLE PROTEIN 65AA-RELATED"/>
    <property type="match status" value="1"/>
</dbReference>
<protein>
    <recommendedName>
        <fullName evidence="5">Flexible cuticle protein 12</fullName>
    </recommendedName>
</protein>
<dbReference type="AlphaFoldDB" id="A0A834M278"/>
<dbReference type="Pfam" id="PF00379">
    <property type="entry name" value="Chitin_bind_4"/>
    <property type="match status" value="1"/>
</dbReference>
<evidence type="ECO:0000256" key="1">
    <source>
        <dbReference type="ARBA" id="ARBA00022460"/>
    </source>
</evidence>
<evidence type="ECO:0000256" key="2">
    <source>
        <dbReference type="PROSITE-ProRule" id="PRU00497"/>
    </source>
</evidence>
<dbReference type="GO" id="GO:0008010">
    <property type="term" value="F:structural constituent of chitin-based larval cuticle"/>
    <property type="evidence" value="ECO:0007669"/>
    <property type="project" value="TreeGrafter"/>
</dbReference>
<proteinExistence type="predicted"/>
<dbReference type="PANTHER" id="PTHR10380">
    <property type="entry name" value="CUTICLE PROTEIN"/>
    <property type="match status" value="1"/>
</dbReference>
<keyword evidence="4" id="KW-1185">Reference proteome</keyword>
<dbReference type="PROSITE" id="PS00233">
    <property type="entry name" value="CHIT_BIND_RR_1"/>
    <property type="match status" value="1"/>
</dbReference>
<dbReference type="PROSITE" id="PS51155">
    <property type="entry name" value="CHIT_BIND_RR_2"/>
    <property type="match status" value="1"/>
</dbReference>
<comment type="caution">
    <text evidence="3">The sequence shown here is derived from an EMBL/GenBank/DDBJ whole genome shotgun (WGS) entry which is preliminary data.</text>
</comment>
<evidence type="ECO:0000313" key="4">
    <source>
        <dbReference type="Proteomes" id="UP000625711"/>
    </source>
</evidence>
<evidence type="ECO:0008006" key="5">
    <source>
        <dbReference type="Google" id="ProtNLM"/>
    </source>
</evidence>
<dbReference type="OrthoDB" id="7255276at2759"/>
<dbReference type="InterPro" id="IPR000618">
    <property type="entry name" value="Insect_cuticle"/>
</dbReference>
<evidence type="ECO:0000313" key="3">
    <source>
        <dbReference type="EMBL" id="KAF7269291.1"/>
    </source>
</evidence>
<sequence length="147" mass="16104">MLLEARAPQGIESGIKRQIGGWIGQSQKSIVRNQRNQNLIKMKLFVVLFAGLAMALAAPQNPADAQAQVLRYENDNIGVEGYNFNYETSNGIQQQEQGTLQNAGTENEVIQVRGSFTYTGPDGVTYTVTYIADENGFQPQGAHLPSK</sequence>
<gene>
    <name evidence="3" type="ORF">GWI33_017746</name>
</gene>
<accession>A0A834M278</accession>
<dbReference type="InterPro" id="IPR031311">
    <property type="entry name" value="CHIT_BIND_RR_consensus"/>
</dbReference>
<reference evidence="3" key="1">
    <citation type="submission" date="2020-08" db="EMBL/GenBank/DDBJ databases">
        <title>Genome sequencing and assembly of the red palm weevil Rhynchophorus ferrugineus.</title>
        <authorList>
            <person name="Dias G.B."/>
            <person name="Bergman C.M."/>
            <person name="Manee M."/>
        </authorList>
    </citation>
    <scope>NUCLEOTIDE SEQUENCE</scope>
    <source>
        <strain evidence="3">AA-2017</strain>
        <tissue evidence="3">Whole larva</tissue>
    </source>
</reference>
<dbReference type="EMBL" id="JAACXV010014245">
    <property type="protein sequence ID" value="KAF7269291.1"/>
    <property type="molecule type" value="Genomic_DNA"/>
</dbReference>
<organism evidence="3 4">
    <name type="scientific">Rhynchophorus ferrugineus</name>
    <name type="common">Red palm weevil</name>
    <name type="synonym">Curculio ferrugineus</name>
    <dbReference type="NCBI Taxonomy" id="354439"/>
    <lineage>
        <taxon>Eukaryota</taxon>
        <taxon>Metazoa</taxon>
        <taxon>Ecdysozoa</taxon>
        <taxon>Arthropoda</taxon>
        <taxon>Hexapoda</taxon>
        <taxon>Insecta</taxon>
        <taxon>Pterygota</taxon>
        <taxon>Neoptera</taxon>
        <taxon>Endopterygota</taxon>
        <taxon>Coleoptera</taxon>
        <taxon>Polyphaga</taxon>
        <taxon>Cucujiformia</taxon>
        <taxon>Curculionidae</taxon>
        <taxon>Dryophthorinae</taxon>
        <taxon>Rhynchophorus</taxon>
    </lineage>
</organism>
<dbReference type="Proteomes" id="UP000625711">
    <property type="component" value="Unassembled WGS sequence"/>
</dbReference>
<dbReference type="GO" id="GO:0062129">
    <property type="term" value="C:chitin-based extracellular matrix"/>
    <property type="evidence" value="ECO:0007669"/>
    <property type="project" value="TreeGrafter"/>
</dbReference>
<dbReference type="PRINTS" id="PR00947">
    <property type="entry name" value="CUTICLE"/>
</dbReference>
<dbReference type="InterPro" id="IPR050468">
    <property type="entry name" value="Cuticle_Struct_Prot"/>
</dbReference>
<keyword evidence="1 2" id="KW-0193">Cuticle</keyword>
<name>A0A834M278_RHYFE</name>